<evidence type="ECO:0000313" key="1">
    <source>
        <dbReference type="Proteomes" id="UP000095286"/>
    </source>
</evidence>
<name>A0AC35TX50_9BILA</name>
<dbReference type="Proteomes" id="UP000095286">
    <property type="component" value="Unplaced"/>
</dbReference>
<organism evidence="1 2">
    <name type="scientific">Rhabditophanes sp. KR3021</name>
    <dbReference type="NCBI Taxonomy" id="114890"/>
    <lineage>
        <taxon>Eukaryota</taxon>
        <taxon>Metazoa</taxon>
        <taxon>Ecdysozoa</taxon>
        <taxon>Nematoda</taxon>
        <taxon>Chromadorea</taxon>
        <taxon>Rhabditida</taxon>
        <taxon>Tylenchina</taxon>
        <taxon>Panagrolaimomorpha</taxon>
        <taxon>Strongyloidoidea</taxon>
        <taxon>Alloionematidae</taxon>
        <taxon>Rhabditophanes</taxon>
    </lineage>
</organism>
<protein>
    <submittedName>
        <fullName evidence="2">Protein kinase domain-containing protein</fullName>
    </submittedName>
</protein>
<reference evidence="2" key="1">
    <citation type="submission" date="2016-11" db="UniProtKB">
        <authorList>
            <consortium name="WormBaseParasite"/>
        </authorList>
    </citation>
    <scope>IDENTIFICATION</scope>
    <source>
        <strain evidence="2">KR3021</strain>
    </source>
</reference>
<evidence type="ECO:0000313" key="2">
    <source>
        <dbReference type="WBParaSite" id="RSKR_0000526800.1"/>
    </source>
</evidence>
<sequence>MSSVQEEPEKTAVARVSEEAARIRAIYDDENLNSQERDEVLRQERINCTKEFKNPITGIAFADIYKIGQELSRGGFGVVYDASDLEDNQLFACKYVSRKNVTGWVDVEGGVTIPLEIKLLDKTAKIKGVINCTHWFEREDGYLIVMEKPTQCVDLFDYISVKGSVTEELAISFLKQVVQITQECIKNDVIHRDIKDENILIDRKDFSIKMIDFGAGAFLKQTPYDDFEGTRVYAPPEWISKGKYLGIPATIWSLGVLLFDMVNGDIPFHNDSEIVSGAYEYKKECSYECKDLIQKLLTVDEEKRPTFDDILDHPWMQGQKMVNAANEEERQKIIALSNYRFKIALLKQQERCAIVMARQSSITALLEQGTTQHTKKAVAPMEIQKIPTRSELLSKAHDAAAHAITSVTASAMLASTPKLVFGHPQIPVKKNSLSAAESDDEDVPIPKINGRMQQTIKNLANLKAFCDSEPKVEITAPVTPTAPVFAVPVVPKKIEKETKAHSTTNESTTAPKKTADNLKAVCSSALSSANSSGYGTSATASPHDSTNALGSS</sequence>
<proteinExistence type="predicted"/>
<accession>A0AC35TX50</accession>
<dbReference type="WBParaSite" id="RSKR_0000526800.1">
    <property type="protein sequence ID" value="RSKR_0000526800.1"/>
    <property type="gene ID" value="RSKR_0000526800"/>
</dbReference>